<name>A0ABP6S5T1_9ACTN</name>
<evidence type="ECO:0000313" key="2">
    <source>
        <dbReference type="Proteomes" id="UP001499990"/>
    </source>
</evidence>
<evidence type="ECO:0000313" key="1">
    <source>
        <dbReference type="EMBL" id="GAA3368961.1"/>
    </source>
</evidence>
<sequence>MHTGMRRGPAVYQRDLNPELTVMGRVLTSAPPQVFEPELLAYARHRESRRGFVSRVTAALTERPGGYVFLDRWIGMDRLLQAAHPDPAAPAAPAGPRRLAASLHAQAELLVTVGQMTVHGGPADAAQLLFVRAVVSGEPERFELDFGSLVGECVPEEGFGGSTLLRSIADPYVYAGLLWWRDAAAEERVRASVGWRDRRARLAASARITEEPARPLDES</sequence>
<evidence type="ECO:0008006" key="3">
    <source>
        <dbReference type="Google" id="ProtNLM"/>
    </source>
</evidence>
<proteinExistence type="predicted"/>
<dbReference type="InterPro" id="IPR011008">
    <property type="entry name" value="Dimeric_a/b-barrel"/>
</dbReference>
<reference evidence="2" key="1">
    <citation type="journal article" date="2019" name="Int. J. Syst. Evol. Microbiol.">
        <title>The Global Catalogue of Microorganisms (GCM) 10K type strain sequencing project: providing services to taxonomists for standard genome sequencing and annotation.</title>
        <authorList>
            <consortium name="The Broad Institute Genomics Platform"/>
            <consortium name="The Broad Institute Genome Sequencing Center for Infectious Disease"/>
            <person name="Wu L."/>
            <person name="Ma J."/>
        </authorList>
    </citation>
    <scope>NUCLEOTIDE SEQUENCE [LARGE SCALE GENOMIC DNA]</scope>
    <source>
        <strain evidence="2">JCM 9651</strain>
    </source>
</reference>
<protein>
    <recommendedName>
        <fullName evidence="3">ABM domain-containing protein</fullName>
    </recommendedName>
</protein>
<comment type="caution">
    <text evidence="1">The sequence shown here is derived from an EMBL/GenBank/DDBJ whole genome shotgun (WGS) entry which is preliminary data.</text>
</comment>
<dbReference type="Proteomes" id="UP001499990">
    <property type="component" value="Unassembled WGS sequence"/>
</dbReference>
<keyword evidence="2" id="KW-1185">Reference proteome</keyword>
<dbReference type="Gene3D" id="3.30.70.100">
    <property type="match status" value="1"/>
</dbReference>
<dbReference type="SUPFAM" id="SSF54909">
    <property type="entry name" value="Dimeric alpha+beta barrel"/>
    <property type="match status" value="1"/>
</dbReference>
<accession>A0ABP6S5T1</accession>
<organism evidence="1 2">
    <name type="scientific">Streptomyces sannanensis</name>
    <dbReference type="NCBI Taxonomy" id="285536"/>
    <lineage>
        <taxon>Bacteria</taxon>
        <taxon>Bacillati</taxon>
        <taxon>Actinomycetota</taxon>
        <taxon>Actinomycetes</taxon>
        <taxon>Kitasatosporales</taxon>
        <taxon>Streptomycetaceae</taxon>
        <taxon>Streptomyces</taxon>
    </lineage>
</organism>
<gene>
    <name evidence="1" type="ORF">GCM10020367_09420</name>
</gene>
<dbReference type="EMBL" id="BAAAYL010000001">
    <property type="protein sequence ID" value="GAA3368961.1"/>
    <property type="molecule type" value="Genomic_DNA"/>
</dbReference>